<reference evidence="6" key="1">
    <citation type="journal article" date="2019" name="Int. J. Syst. Evol. Microbiol.">
        <title>The Global Catalogue of Microorganisms (GCM) 10K type strain sequencing project: providing services to taxonomists for standard genome sequencing and annotation.</title>
        <authorList>
            <consortium name="The Broad Institute Genomics Platform"/>
            <consortium name="The Broad Institute Genome Sequencing Center for Infectious Disease"/>
            <person name="Wu L."/>
            <person name="Ma J."/>
        </authorList>
    </citation>
    <scope>NUCLEOTIDE SEQUENCE [LARGE SCALE GENOMIC DNA]</scope>
    <source>
        <strain evidence="6">KCTC 52366</strain>
    </source>
</reference>
<dbReference type="Proteomes" id="UP001595632">
    <property type="component" value="Unassembled WGS sequence"/>
</dbReference>
<dbReference type="SMART" id="SM00345">
    <property type="entry name" value="HTH_GNTR"/>
    <property type="match status" value="1"/>
</dbReference>
<dbReference type="PROSITE" id="PS50949">
    <property type="entry name" value="HTH_GNTR"/>
    <property type="match status" value="1"/>
</dbReference>
<dbReference type="InterPro" id="IPR011711">
    <property type="entry name" value="GntR_C"/>
</dbReference>
<dbReference type="Gene3D" id="1.10.10.10">
    <property type="entry name" value="Winged helix-like DNA-binding domain superfamily/Winged helix DNA-binding domain"/>
    <property type="match status" value="1"/>
</dbReference>
<dbReference type="InterPro" id="IPR036388">
    <property type="entry name" value="WH-like_DNA-bd_sf"/>
</dbReference>
<dbReference type="InterPro" id="IPR036390">
    <property type="entry name" value="WH_DNA-bd_sf"/>
</dbReference>
<feature type="domain" description="HTH gntR-type" evidence="4">
    <location>
        <begin position="7"/>
        <end position="74"/>
    </location>
</feature>
<keyword evidence="1" id="KW-0805">Transcription regulation</keyword>
<dbReference type="SUPFAM" id="SSF46785">
    <property type="entry name" value="Winged helix' DNA-binding domain"/>
    <property type="match status" value="1"/>
</dbReference>
<organism evidence="5 6">
    <name type="scientific">Psychromarinibacter halotolerans</name>
    <dbReference type="NCBI Taxonomy" id="1775175"/>
    <lineage>
        <taxon>Bacteria</taxon>
        <taxon>Pseudomonadati</taxon>
        <taxon>Pseudomonadota</taxon>
        <taxon>Alphaproteobacteria</taxon>
        <taxon>Rhodobacterales</taxon>
        <taxon>Paracoccaceae</taxon>
        <taxon>Psychromarinibacter</taxon>
    </lineage>
</organism>
<gene>
    <name evidence="5" type="ORF">ACFOGP_05615</name>
</gene>
<keyword evidence="2" id="KW-0238">DNA-binding</keyword>
<evidence type="ECO:0000259" key="4">
    <source>
        <dbReference type="PROSITE" id="PS50949"/>
    </source>
</evidence>
<dbReference type="CDD" id="cd07377">
    <property type="entry name" value="WHTH_GntR"/>
    <property type="match status" value="1"/>
</dbReference>
<dbReference type="SMART" id="SM00895">
    <property type="entry name" value="FCD"/>
    <property type="match status" value="1"/>
</dbReference>
<accession>A0ABV7GQC4</accession>
<dbReference type="PANTHER" id="PTHR43537:SF51">
    <property type="entry name" value="HTH-TYPE TRANSCRIPTIONAL REGULATOR LGOR-RELATED"/>
    <property type="match status" value="1"/>
</dbReference>
<evidence type="ECO:0000256" key="2">
    <source>
        <dbReference type="ARBA" id="ARBA00023125"/>
    </source>
</evidence>
<proteinExistence type="predicted"/>
<dbReference type="InterPro" id="IPR008920">
    <property type="entry name" value="TF_FadR/GntR_C"/>
</dbReference>
<dbReference type="PANTHER" id="PTHR43537">
    <property type="entry name" value="TRANSCRIPTIONAL REGULATOR, GNTR FAMILY"/>
    <property type="match status" value="1"/>
</dbReference>
<protein>
    <submittedName>
        <fullName evidence="5">GntR family transcriptional regulator</fullName>
    </submittedName>
</protein>
<name>A0ABV7GQC4_9RHOB</name>
<dbReference type="Gene3D" id="1.20.120.530">
    <property type="entry name" value="GntR ligand-binding domain-like"/>
    <property type="match status" value="1"/>
</dbReference>
<dbReference type="EMBL" id="JBHRTB010000010">
    <property type="protein sequence ID" value="MFC3142175.1"/>
    <property type="molecule type" value="Genomic_DNA"/>
</dbReference>
<dbReference type="PRINTS" id="PR00035">
    <property type="entry name" value="HTHGNTR"/>
</dbReference>
<evidence type="ECO:0000256" key="1">
    <source>
        <dbReference type="ARBA" id="ARBA00023015"/>
    </source>
</evidence>
<keyword evidence="6" id="KW-1185">Reference proteome</keyword>
<sequence length="244" mass="26674">MPTEERVSQYEKALQELRALILNGGVEANTRLAETALAERFGISRTPLRQAMDRLVEEGLLERADTGRCRVASFTMEDIIDAIELRGVVEGTAARLAAERGADPALAVECRAVLDALDRATASADAIDFTAYVRLNARFHELIAALAGSRVVQREVERAARLPLASPSAFLQGQEVVHDFRASLPRAQRQHRALFDAILAREGARAESLAREHARLARINLEYAMQAGPDIAERVPGLALVSDN</sequence>
<keyword evidence="3" id="KW-0804">Transcription</keyword>
<dbReference type="Pfam" id="PF07729">
    <property type="entry name" value="FCD"/>
    <property type="match status" value="1"/>
</dbReference>
<evidence type="ECO:0000313" key="6">
    <source>
        <dbReference type="Proteomes" id="UP001595632"/>
    </source>
</evidence>
<comment type="caution">
    <text evidence="5">The sequence shown here is derived from an EMBL/GenBank/DDBJ whole genome shotgun (WGS) entry which is preliminary data.</text>
</comment>
<evidence type="ECO:0000313" key="5">
    <source>
        <dbReference type="EMBL" id="MFC3142175.1"/>
    </source>
</evidence>
<dbReference type="SUPFAM" id="SSF48008">
    <property type="entry name" value="GntR ligand-binding domain-like"/>
    <property type="match status" value="1"/>
</dbReference>
<dbReference type="Pfam" id="PF00392">
    <property type="entry name" value="GntR"/>
    <property type="match status" value="1"/>
</dbReference>
<dbReference type="InterPro" id="IPR000524">
    <property type="entry name" value="Tscrpt_reg_HTH_GntR"/>
</dbReference>
<dbReference type="RefSeq" id="WP_275631589.1">
    <property type="nucleotide sequence ID" value="NZ_JARGYD010000002.1"/>
</dbReference>
<evidence type="ECO:0000256" key="3">
    <source>
        <dbReference type="ARBA" id="ARBA00023163"/>
    </source>
</evidence>